<evidence type="ECO:0000313" key="3">
    <source>
        <dbReference type="Proteomes" id="UP000570678"/>
    </source>
</evidence>
<sequence length="92" mass="10565">MNHVYVLESRPDSDEHSSIDGVFTTREAARVYAERMAGQSLEWHTGQPGNDPDHSLAHAIRDGVYPDTGEFFRYVDGYYITRRTLNPTYLED</sequence>
<organism evidence="2 3">
    <name type="scientific">Nocardia flavorosea</name>
    <dbReference type="NCBI Taxonomy" id="53429"/>
    <lineage>
        <taxon>Bacteria</taxon>
        <taxon>Bacillati</taxon>
        <taxon>Actinomycetota</taxon>
        <taxon>Actinomycetes</taxon>
        <taxon>Mycobacteriales</taxon>
        <taxon>Nocardiaceae</taxon>
        <taxon>Nocardia</taxon>
    </lineage>
</organism>
<reference evidence="2 3" key="1">
    <citation type="submission" date="2020-04" db="EMBL/GenBank/DDBJ databases">
        <title>MicrobeNet Type strains.</title>
        <authorList>
            <person name="Nicholson A.C."/>
        </authorList>
    </citation>
    <scope>NUCLEOTIDE SEQUENCE [LARGE SCALE GENOMIC DNA]</scope>
    <source>
        <strain evidence="2 3">JCM 3332</strain>
    </source>
</reference>
<name>A0A846YSJ0_9NOCA</name>
<proteinExistence type="predicted"/>
<keyword evidence="3" id="KW-1185">Reference proteome</keyword>
<evidence type="ECO:0000256" key="1">
    <source>
        <dbReference type="SAM" id="MobiDB-lite"/>
    </source>
</evidence>
<feature type="region of interest" description="Disordered" evidence="1">
    <location>
        <begin position="1"/>
        <end position="21"/>
    </location>
</feature>
<protein>
    <submittedName>
        <fullName evidence="2">Uncharacterized protein</fullName>
    </submittedName>
</protein>
<feature type="compositionally biased region" description="Basic and acidic residues" evidence="1">
    <location>
        <begin position="9"/>
        <end position="18"/>
    </location>
</feature>
<gene>
    <name evidence="2" type="ORF">HGA15_30585</name>
</gene>
<evidence type="ECO:0000313" key="2">
    <source>
        <dbReference type="EMBL" id="NKY60408.1"/>
    </source>
</evidence>
<dbReference type="Proteomes" id="UP000570678">
    <property type="component" value="Unassembled WGS sequence"/>
</dbReference>
<dbReference type="AlphaFoldDB" id="A0A846YSJ0"/>
<dbReference type="EMBL" id="JAAXOT010000022">
    <property type="protein sequence ID" value="NKY60408.1"/>
    <property type="molecule type" value="Genomic_DNA"/>
</dbReference>
<accession>A0A846YSJ0</accession>
<comment type="caution">
    <text evidence="2">The sequence shown here is derived from an EMBL/GenBank/DDBJ whole genome shotgun (WGS) entry which is preliminary data.</text>
</comment>
<dbReference type="RefSeq" id="WP_062979967.1">
    <property type="nucleotide sequence ID" value="NZ_JAAXOT010000022.1"/>
</dbReference>